<dbReference type="EMBL" id="NMUH01000546">
    <property type="protein sequence ID" value="MQL81092.1"/>
    <property type="molecule type" value="Genomic_DNA"/>
</dbReference>
<comment type="caution">
    <text evidence="1">The sequence shown here is derived from an EMBL/GenBank/DDBJ whole genome shotgun (WGS) entry which is preliminary data.</text>
</comment>
<accession>A0A843U6U1</accession>
<keyword evidence="2" id="KW-1185">Reference proteome</keyword>
<organism evidence="1 2">
    <name type="scientific">Colocasia esculenta</name>
    <name type="common">Wild taro</name>
    <name type="synonym">Arum esculentum</name>
    <dbReference type="NCBI Taxonomy" id="4460"/>
    <lineage>
        <taxon>Eukaryota</taxon>
        <taxon>Viridiplantae</taxon>
        <taxon>Streptophyta</taxon>
        <taxon>Embryophyta</taxon>
        <taxon>Tracheophyta</taxon>
        <taxon>Spermatophyta</taxon>
        <taxon>Magnoliopsida</taxon>
        <taxon>Liliopsida</taxon>
        <taxon>Araceae</taxon>
        <taxon>Aroideae</taxon>
        <taxon>Colocasieae</taxon>
        <taxon>Colocasia</taxon>
    </lineage>
</organism>
<dbReference type="AlphaFoldDB" id="A0A843U6U1"/>
<evidence type="ECO:0000313" key="1">
    <source>
        <dbReference type="EMBL" id="MQL81092.1"/>
    </source>
</evidence>
<dbReference type="Proteomes" id="UP000652761">
    <property type="component" value="Unassembled WGS sequence"/>
</dbReference>
<protein>
    <submittedName>
        <fullName evidence="1">Uncharacterized protein</fullName>
    </submittedName>
</protein>
<sequence length="82" mass="8964">MRVTCSEGASKGYRTGSLAYGTSTYSTIKRHELPGGPTGTWAHKSSRYARPSWRLFRHDPLALRTPAQALTPIKSTGTVPCK</sequence>
<name>A0A843U6U1_COLES</name>
<reference evidence="1" key="1">
    <citation type="submission" date="2017-07" db="EMBL/GenBank/DDBJ databases">
        <title>Taro Niue Genome Assembly and Annotation.</title>
        <authorList>
            <person name="Atibalentja N."/>
            <person name="Keating K."/>
            <person name="Fields C.J."/>
        </authorList>
    </citation>
    <scope>NUCLEOTIDE SEQUENCE</scope>
    <source>
        <strain evidence="1">Niue_2</strain>
        <tissue evidence="1">Leaf</tissue>
    </source>
</reference>
<gene>
    <name evidence="1" type="ORF">Taro_013544</name>
</gene>
<evidence type="ECO:0000313" key="2">
    <source>
        <dbReference type="Proteomes" id="UP000652761"/>
    </source>
</evidence>
<feature type="non-terminal residue" evidence="1">
    <location>
        <position position="82"/>
    </location>
</feature>
<proteinExistence type="predicted"/>